<dbReference type="OrthoDB" id="4734129at2"/>
<sequence>MTAGDLLRAALDAALDRERAQLGEPGLEWDERESQHIAAACRAADAVELLDEQIAAERAGEDRPSIIVKCLAERRLQDDKTAEHLKYLQLDQFTPLKNPHRVAGGHARWAGVQRGRKGTA</sequence>
<dbReference type="AlphaFoldDB" id="A0A1X1ZFZ1"/>
<accession>A0A1X1ZFZ1</accession>
<comment type="caution">
    <text evidence="2">The sequence shown here is derived from an EMBL/GenBank/DDBJ whole genome shotgun (WGS) entry which is preliminary data.</text>
</comment>
<reference evidence="2 3" key="1">
    <citation type="submission" date="2016-01" db="EMBL/GenBank/DDBJ databases">
        <title>The new phylogeny of the genus Mycobacterium.</title>
        <authorList>
            <person name="Tarcisio F."/>
            <person name="Conor M."/>
            <person name="Antonella G."/>
            <person name="Elisabetta G."/>
            <person name="Giulia F.S."/>
            <person name="Sara T."/>
            <person name="Anna F."/>
            <person name="Clotilde B."/>
            <person name="Roberto B."/>
            <person name="Veronica D.S."/>
            <person name="Fabio R."/>
            <person name="Monica P."/>
            <person name="Olivier J."/>
            <person name="Enrico T."/>
            <person name="Nicola S."/>
        </authorList>
    </citation>
    <scope>NUCLEOTIDE SEQUENCE [LARGE SCALE GENOMIC DNA]</scope>
    <source>
        <strain evidence="2 3">DSM 44803</strain>
    </source>
</reference>
<evidence type="ECO:0000313" key="2">
    <source>
        <dbReference type="EMBL" id="ORW22307.1"/>
    </source>
</evidence>
<gene>
    <name evidence="2" type="ORF">AWC17_05195</name>
</gene>
<keyword evidence="3" id="KW-1185">Reference proteome</keyword>
<dbReference type="EMBL" id="LQPH01000122">
    <property type="protein sequence ID" value="ORW22307.1"/>
    <property type="molecule type" value="Genomic_DNA"/>
</dbReference>
<name>A0A1X1ZFZ1_9MYCO</name>
<evidence type="ECO:0000256" key="1">
    <source>
        <dbReference type="SAM" id="MobiDB-lite"/>
    </source>
</evidence>
<protein>
    <submittedName>
        <fullName evidence="2">Uncharacterized protein</fullName>
    </submittedName>
</protein>
<feature type="region of interest" description="Disordered" evidence="1">
    <location>
        <begin position="99"/>
        <end position="120"/>
    </location>
</feature>
<evidence type="ECO:0000313" key="3">
    <source>
        <dbReference type="Proteomes" id="UP000193781"/>
    </source>
</evidence>
<dbReference type="RefSeq" id="WP_046184037.1">
    <property type="nucleotide sequence ID" value="NZ_JACKSS010000131.1"/>
</dbReference>
<proteinExistence type="predicted"/>
<dbReference type="Proteomes" id="UP000193781">
    <property type="component" value="Unassembled WGS sequence"/>
</dbReference>
<organism evidence="2 3">
    <name type="scientific">Mycobacterium nebraskense</name>
    <dbReference type="NCBI Taxonomy" id="244292"/>
    <lineage>
        <taxon>Bacteria</taxon>
        <taxon>Bacillati</taxon>
        <taxon>Actinomycetota</taxon>
        <taxon>Actinomycetes</taxon>
        <taxon>Mycobacteriales</taxon>
        <taxon>Mycobacteriaceae</taxon>
        <taxon>Mycobacterium</taxon>
    </lineage>
</organism>